<name>Q0ACH3_ALKEH</name>
<dbReference type="InterPro" id="IPR006976">
    <property type="entry name" value="VanZ-like"/>
</dbReference>
<feature type="transmembrane region" description="Helical" evidence="2">
    <location>
        <begin position="643"/>
        <end position="660"/>
    </location>
</feature>
<dbReference type="Pfam" id="PF04892">
    <property type="entry name" value="VanZ"/>
    <property type="match status" value="1"/>
</dbReference>
<feature type="transmembrane region" description="Helical" evidence="2">
    <location>
        <begin position="766"/>
        <end position="785"/>
    </location>
</feature>
<feature type="transmembrane region" description="Helical" evidence="2">
    <location>
        <begin position="735"/>
        <end position="754"/>
    </location>
</feature>
<evidence type="ECO:0000256" key="2">
    <source>
        <dbReference type="SAM" id="Phobius"/>
    </source>
</evidence>
<dbReference type="OrthoDB" id="283584at2"/>
<dbReference type="GO" id="GO:0016020">
    <property type="term" value="C:membrane"/>
    <property type="evidence" value="ECO:0007669"/>
    <property type="project" value="UniProtKB-SubCell"/>
</dbReference>
<proteinExistence type="predicted"/>
<keyword evidence="5" id="KW-1185">Reference proteome</keyword>
<dbReference type="EMBL" id="CP000453">
    <property type="protein sequence ID" value="ABI55464.1"/>
    <property type="molecule type" value="Genomic_DNA"/>
</dbReference>
<reference evidence="5" key="1">
    <citation type="submission" date="2006-08" db="EMBL/GenBank/DDBJ databases">
        <title>Complete sequence of Alkalilimnicola ehrilichei MLHE-1.</title>
        <authorList>
            <person name="Copeland A."/>
            <person name="Lucas S."/>
            <person name="Lapidus A."/>
            <person name="Barry K."/>
            <person name="Detter J.C."/>
            <person name="Glavina del Rio T."/>
            <person name="Hammon N."/>
            <person name="Israni S."/>
            <person name="Dalin E."/>
            <person name="Tice H."/>
            <person name="Pitluck S."/>
            <person name="Sims D."/>
            <person name="Brettin T."/>
            <person name="Bruce D."/>
            <person name="Han C."/>
            <person name="Tapia R."/>
            <person name="Gilna P."/>
            <person name="Schmutz J."/>
            <person name="Larimer F."/>
            <person name="Land M."/>
            <person name="Hauser L."/>
            <person name="Kyrpides N."/>
            <person name="Mikhailova N."/>
            <person name="Oremland R.S."/>
            <person name="Hoeft S.E."/>
            <person name="Switzer-Blum J."/>
            <person name="Kulp T."/>
            <person name="King G."/>
            <person name="Tabita R."/>
            <person name="Witte B."/>
            <person name="Santini J.M."/>
            <person name="Basu P."/>
            <person name="Hollibaugh J.T."/>
            <person name="Xie G."/>
            <person name="Stolz J.F."/>
            <person name="Richardson P."/>
        </authorList>
    </citation>
    <scope>NUCLEOTIDE SEQUENCE [LARGE SCALE GENOMIC DNA]</scope>
    <source>
        <strain evidence="5">ATCC BAA-1101 / DSM 17681 / MLHE-1</strain>
    </source>
</reference>
<protein>
    <submittedName>
        <fullName evidence="4">VanZ family protein</fullName>
    </submittedName>
</protein>
<gene>
    <name evidence="4" type="ordered locus">Mlg_0107</name>
</gene>
<dbReference type="AlphaFoldDB" id="Q0ACH3"/>
<feature type="transmembrane region" description="Helical" evidence="2">
    <location>
        <begin position="572"/>
        <end position="594"/>
    </location>
</feature>
<keyword evidence="2" id="KW-0472">Membrane</keyword>
<evidence type="ECO:0000313" key="4">
    <source>
        <dbReference type="EMBL" id="ABI55464.1"/>
    </source>
</evidence>
<feature type="transmembrane region" description="Helical" evidence="2">
    <location>
        <begin position="62"/>
        <end position="82"/>
    </location>
</feature>
<keyword evidence="2" id="KW-1133">Transmembrane helix</keyword>
<feature type="transmembrane region" description="Helical" evidence="2">
    <location>
        <begin position="214"/>
        <end position="235"/>
    </location>
</feature>
<feature type="transmembrane region" description="Helical" evidence="2">
    <location>
        <begin position="614"/>
        <end position="631"/>
    </location>
</feature>
<feature type="transmembrane region" description="Helical" evidence="2">
    <location>
        <begin position="94"/>
        <end position="115"/>
    </location>
</feature>
<feature type="region of interest" description="Disordered" evidence="1">
    <location>
        <begin position="1084"/>
        <end position="1122"/>
    </location>
</feature>
<feature type="domain" description="VanZ-like" evidence="3">
    <location>
        <begin position="26"/>
        <end position="141"/>
    </location>
</feature>
<keyword evidence="2" id="KW-0812">Transmembrane</keyword>
<dbReference type="Proteomes" id="UP000001962">
    <property type="component" value="Chromosome"/>
</dbReference>
<feature type="transmembrane region" description="Helical" evidence="2">
    <location>
        <begin position="423"/>
        <end position="444"/>
    </location>
</feature>
<feature type="transmembrane region" description="Helical" evidence="2">
    <location>
        <begin position="542"/>
        <end position="560"/>
    </location>
</feature>
<feature type="transmembrane region" description="Helical" evidence="2">
    <location>
        <begin position="1041"/>
        <end position="1059"/>
    </location>
</feature>
<evidence type="ECO:0000313" key="5">
    <source>
        <dbReference type="Proteomes" id="UP000001962"/>
    </source>
</evidence>
<dbReference type="InterPro" id="IPR051533">
    <property type="entry name" value="WaaL-like"/>
</dbReference>
<dbReference type="RefSeq" id="WP_011627860.1">
    <property type="nucleotide sequence ID" value="NC_008340.1"/>
</dbReference>
<feature type="transmembrane region" description="Helical" evidence="2">
    <location>
        <begin position="680"/>
        <end position="700"/>
    </location>
</feature>
<dbReference type="PANTHER" id="PTHR37422">
    <property type="entry name" value="TEICHURONIC ACID BIOSYNTHESIS PROTEIN TUAE"/>
    <property type="match status" value="1"/>
</dbReference>
<dbReference type="KEGG" id="aeh:Mlg_0107"/>
<feature type="transmembrane region" description="Helical" evidence="2">
    <location>
        <begin position="712"/>
        <end position="729"/>
    </location>
</feature>
<feature type="compositionally biased region" description="Pro residues" evidence="1">
    <location>
        <begin position="1105"/>
        <end position="1122"/>
    </location>
</feature>
<organism evidence="4 5">
    <name type="scientific">Alkalilimnicola ehrlichii (strain ATCC BAA-1101 / DSM 17681 / MLHE-1)</name>
    <dbReference type="NCBI Taxonomy" id="187272"/>
    <lineage>
        <taxon>Bacteria</taxon>
        <taxon>Pseudomonadati</taxon>
        <taxon>Pseudomonadota</taxon>
        <taxon>Gammaproteobacteria</taxon>
        <taxon>Chromatiales</taxon>
        <taxon>Ectothiorhodospiraceae</taxon>
        <taxon>Alkalilimnicola</taxon>
    </lineage>
</organism>
<sequence>MTHREPWQRGTCLTWAWLALGAAVYLTLLPFEFRDDLGLRQAWEVYRNMDLTGPGASGRQQFMANALMFLPLGFFWSAWLAYGRRDRGTTLATFLAVSALGLAVTATVEFLQIWLPFRHPAAADIAGNFTGAVLGSLAWFALRDPLAHWWQTLSGGGPRALHLALIGYLVVYVVIGLLPFDMVLSADELMRRLRSSAWGLWTTPDACTTGLRCYAWLSLEVAAAVPVGLLLAVWLQRRRFPTLLAGLPLAVVLAIGLEALNLLTLSGITEGRSVLLRSAGIAAGLVLLHRLPAHSHGVLRFLQQHGRLILGLTLPVYLLLLLGLNHGFGPYHTDLERAWRQWGELRLLPFYYHYHVPEIVALRSTALHLAMYAPVGLMAWLWHVGRPGGQARLYGLAAASGALAALLMEAGKLFVADARPDPASLVLGALAAWAVAAACAWLTATSSSRPVAPAAAPSPSGPSASPRHVLTGESPWHQALGALCGVLALVLALSWPVAAWALTAGLVAYLALLHWRPQIGLLIIPLLIPTLDLTLYTGRLFLSELDLFLLATLAVVLWRWPARPRSSLLPRAIRWPLILLMASTVISLVIALLSSTAIDLGQAYHYAHPLNAPRVAKGLLGALVLLGLMRVIPLPQREQVERWLLPGVAAGLLATILIVIRERITYPGLLDLDSRYRISGFFTDMHVGGPSIETYLVLALPVALTWCLHRRLTWALAPLLAIGATYAIAVTYSRGGYLGLVVALVLFAGLALAHALRPGATGRGRLITAALVPLLATGAVALPFMDSFGERRLGQVQADFEQRLSHWREGLDLPGAGPWSPLIGRGLGSFPEAYRLGNREGRIPANFDFRRVDGNDLLRLGRGDSLFLNQRVAPPREGDFRLRVRARSDVPAGFTLFLCEKPVRHSFTCRSQGLSLGGGGDWEHLEWRFDLRDMDRRPWPFQRGLVLSITSRGEPGILLEFDAFELLDEAGNDHLRNGDFTRLGRHWYMSTDHLWPWRIENQWLELYFDQGALGLLAFVWLTLAGLLLLARRALAGDITALGLAAGLAGALAVGLFSTIFFSPRIATLFYGLLLLGVAATGRPDKRHAGPTPQAPVPAAQCSGPAPGPTPAARPGLPSAPPS</sequence>
<feature type="transmembrane region" description="Helical" evidence="2">
    <location>
        <begin position="519"/>
        <end position="536"/>
    </location>
</feature>
<feature type="transmembrane region" description="Helical" evidence="2">
    <location>
        <begin position="1011"/>
        <end position="1029"/>
    </location>
</feature>
<dbReference type="PANTHER" id="PTHR37422:SF13">
    <property type="entry name" value="LIPOPOLYSACCHARIDE BIOSYNTHESIS PROTEIN PA4999-RELATED"/>
    <property type="match status" value="1"/>
</dbReference>
<dbReference type="eggNOG" id="COG4767">
    <property type="taxonomic scope" value="Bacteria"/>
</dbReference>
<feature type="transmembrane region" description="Helical" evidence="2">
    <location>
        <begin position="163"/>
        <end position="184"/>
    </location>
</feature>
<dbReference type="HOGENOM" id="CLU_278951_0_0_6"/>
<evidence type="ECO:0000256" key="1">
    <source>
        <dbReference type="SAM" id="MobiDB-lite"/>
    </source>
</evidence>
<feature type="transmembrane region" description="Helical" evidence="2">
    <location>
        <begin position="479"/>
        <end position="512"/>
    </location>
</feature>
<feature type="transmembrane region" description="Helical" evidence="2">
    <location>
        <begin position="391"/>
        <end position="411"/>
    </location>
</feature>
<accession>Q0ACH3</accession>
<feature type="transmembrane region" description="Helical" evidence="2">
    <location>
        <begin position="305"/>
        <end position="324"/>
    </location>
</feature>
<evidence type="ECO:0000259" key="3">
    <source>
        <dbReference type="Pfam" id="PF04892"/>
    </source>
</evidence>
<feature type="transmembrane region" description="Helical" evidence="2">
    <location>
        <begin position="12"/>
        <end position="31"/>
    </location>
</feature>
<feature type="transmembrane region" description="Helical" evidence="2">
    <location>
        <begin position="247"/>
        <end position="268"/>
    </location>
</feature>
<feature type="transmembrane region" description="Helical" evidence="2">
    <location>
        <begin position="274"/>
        <end position="293"/>
    </location>
</feature>